<reference evidence="2" key="1">
    <citation type="submission" date="2020-05" db="EMBL/GenBank/DDBJ databases">
        <authorList>
            <person name="Chiriac C."/>
            <person name="Salcher M."/>
            <person name="Ghai R."/>
            <person name="Kavagutti S V."/>
        </authorList>
    </citation>
    <scope>NUCLEOTIDE SEQUENCE</scope>
</reference>
<dbReference type="InterPro" id="IPR043472">
    <property type="entry name" value="Macro_dom-like"/>
</dbReference>
<accession>A0A6J6EYR7</accession>
<sequence length="390" mass="42420">MPDDTNTDTKNVDTDYFDITELVERANARARTLNIGDLSVRAVRFYIQRGLFTKGLMVNQLPDVRQRSLTHKGNQRFFTDDDVATLVNIKGQLDAGKTVADLGGREIRESSRPSHDDDLSVRKLLFTELNSSMISDEIVLSSIDSSISTPRVEKSWTVTLRSDVTLHGTGAAPSEDAVHELVRVVNSYFAPLAAAAMPADTGKLKIEIELADIAAPFNGGIVNSSDAEVTAGGGASARIWEVCGHDELGRERDKLAASGFRRLDPGTAVFTGAGRGTGIGFEGVIHAHGPRWISPYDKSGHTVSMHGEDEMLARTWRAVLAVADERGIPNLVTPAISSGIFGFPSPHVFEVAFRTLLDTATDVQVVRFRTISRRAFDQMIDALQRVRSTG</sequence>
<gene>
    <name evidence="2" type="ORF">UFOPK1722_01086</name>
</gene>
<dbReference type="AlphaFoldDB" id="A0A6J6EYR7"/>
<dbReference type="Pfam" id="PF01661">
    <property type="entry name" value="Macro"/>
    <property type="match status" value="1"/>
</dbReference>
<dbReference type="SMART" id="SM00506">
    <property type="entry name" value="A1pp"/>
    <property type="match status" value="1"/>
</dbReference>
<dbReference type="PROSITE" id="PS51154">
    <property type="entry name" value="MACRO"/>
    <property type="match status" value="1"/>
</dbReference>
<evidence type="ECO:0000313" key="2">
    <source>
        <dbReference type="EMBL" id="CAB4581681.1"/>
    </source>
</evidence>
<dbReference type="Gene3D" id="1.10.1660.10">
    <property type="match status" value="1"/>
</dbReference>
<feature type="domain" description="Macro" evidence="1">
    <location>
        <begin position="193"/>
        <end position="384"/>
    </location>
</feature>
<dbReference type="Gene3D" id="3.40.220.10">
    <property type="entry name" value="Leucine Aminopeptidase, subunit E, domain 1"/>
    <property type="match status" value="1"/>
</dbReference>
<evidence type="ECO:0000259" key="1">
    <source>
        <dbReference type="PROSITE" id="PS51154"/>
    </source>
</evidence>
<organism evidence="2">
    <name type="scientific">freshwater metagenome</name>
    <dbReference type="NCBI Taxonomy" id="449393"/>
    <lineage>
        <taxon>unclassified sequences</taxon>
        <taxon>metagenomes</taxon>
        <taxon>ecological metagenomes</taxon>
    </lineage>
</organism>
<protein>
    <submittedName>
        <fullName evidence="2">Unannotated protein</fullName>
    </submittedName>
</protein>
<dbReference type="InterPro" id="IPR002589">
    <property type="entry name" value="Macro_dom"/>
</dbReference>
<dbReference type="EMBL" id="CAEZTS010000090">
    <property type="protein sequence ID" value="CAB4581681.1"/>
    <property type="molecule type" value="Genomic_DNA"/>
</dbReference>
<name>A0A6J6EYR7_9ZZZZ</name>
<proteinExistence type="predicted"/>
<dbReference type="SUPFAM" id="SSF52949">
    <property type="entry name" value="Macro domain-like"/>
    <property type="match status" value="1"/>
</dbReference>